<dbReference type="InterPro" id="IPR011989">
    <property type="entry name" value="ARM-like"/>
</dbReference>
<evidence type="ECO:0000256" key="3">
    <source>
        <dbReference type="ARBA" id="ARBA00004642"/>
    </source>
</evidence>
<comment type="subunit">
    <text evidence="6">Component of the RIX1 complex.</text>
</comment>
<dbReference type="Pfam" id="PF25781">
    <property type="entry name" value="TPR_TEX10"/>
    <property type="match status" value="1"/>
</dbReference>
<comment type="caution">
    <text evidence="10">The sequence shown here is derived from an EMBL/GenBank/DDBJ whole genome shotgun (WGS) entry which is preliminary data.</text>
</comment>
<keyword evidence="6" id="KW-0690">Ribosome biogenesis</keyword>
<dbReference type="EMBL" id="QEAP01000308">
    <property type="protein sequence ID" value="TPX69702.1"/>
    <property type="molecule type" value="Genomic_DNA"/>
</dbReference>
<feature type="region of interest" description="Disordered" evidence="7">
    <location>
        <begin position="1"/>
        <end position="25"/>
    </location>
</feature>
<gene>
    <name evidence="10" type="ORF">CcCBS67573_g06789</name>
</gene>
<evidence type="ECO:0000256" key="1">
    <source>
        <dbReference type="ARBA" id="ARBA00002355"/>
    </source>
</evidence>
<evidence type="ECO:0000256" key="2">
    <source>
        <dbReference type="ARBA" id="ARBA00004604"/>
    </source>
</evidence>
<dbReference type="AlphaFoldDB" id="A0A507F0T7"/>
<name>A0A507F0T7_9FUNG</name>
<dbReference type="Pfam" id="PF12333">
    <property type="entry name" value="Ipi1_N"/>
    <property type="match status" value="1"/>
</dbReference>
<reference evidence="10 11" key="1">
    <citation type="journal article" date="2019" name="Sci. Rep.">
        <title>Comparative genomics of chytrid fungi reveal insights into the obligate biotrophic and pathogenic lifestyle of Synchytrium endobioticum.</title>
        <authorList>
            <person name="van de Vossenberg B.T.L.H."/>
            <person name="Warris S."/>
            <person name="Nguyen H.D.T."/>
            <person name="van Gent-Pelzer M.P.E."/>
            <person name="Joly D.L."/>
            <person name="van de Geest H.C."/>
            <person name="Bonants P.J.M."/>
            <person name="Smith D.S."/>
            <person name="Levesque C.A."/>
            <person name="van der Lee T.A.J."/>
        </authorList>
    </citation>
    <scope>NUCLEOTIDE SEQUENCE [LARGE SCALE GENOMIC DNA]</scope>
    <source>
        <strain evidence="10 11">CBS 675.73</strain>
    </source>
</reference>
<evidence type="ECO:0000259" key="9">
    <source>
        <dbReference type="Pfam" id="PF25781"/>
    </source>
</evidence>
<dbReference type="GO" id="GO:0005634">
    <property type="term" value="C:nucleus"/>
    <property type="evidence" value="ECO:0007669"/>
    <property type="project" value="UniProtKB-SubCell"/>
</dbReference>
<sequence length="878" mass="98170">MAKKKEKDFKKKRLKVGGLKDQGNETNVSFKSKRIVVPSQSVADHDTDNTSEANLKRNLDLRNTLSMLSHFSAPNRKDALARLKDLVSDEWRVVVLHMNQVISAVAPLLLDREFEVRRGLVQFAKVLVKLIPSTFLLPFVPVVVTYSCSAMNHIVNEIRFDAVRFMNVWIDVFPESFAASASQIIQNYMSLLNLKKQKVSGKDQYIKKSKDAMMDSDQLTVLSSLNQLLRLSGQNSPIAQSTLVLFIFDLLDVYSPASTSSQPSMHSLYFRHDITVTRNVGRWAQKANWKLDIFSIPIGGTTSSQPASGRIELSLGETTVSAKPAAVVWGPKDYLEAIVPACTDVWLEASPLVLSGVMINENSALEKLHLAMSILHQSLLSNIECLSESERKSMIQSFAKHILVSFPYGHNAVGIKTENCERILQEMSIKTCEIVALFQKELLVSAQQDENWEEAMYEYMFKTLAAKGDLLPLQSLKMIFPLCASTIKDSPRGSDLIEVLVRKHKETPPKTAMWVEMFHFIRRAFSRINPNVNDKVKSEWISYLPRALWSLSASNASVSKDILCYLSEVLRSVSQQTEVSMLINSNILNGLVPFFHVVTPQKGPIYGPFLLLPVDCQKSAVELLFYLPVWSPKLLNALASCLTCPAMEITISSRALEITIERQNHSMTRLDWDAFYGLIFTVGIIGMTSSAAASIDKQSNLLSYADLVDAVSEDMSGDLLEKCEAVKTREVEFYQRRVYLAQMSARALLQHMPNSLDALRFVFDAFEALQDTFKTLDSYIGLCTVIVSIAGHGVVLQSEDVDSVLVKSLPSLCSAGLLMALKQSSENYELFKLCADATVRVLACIQPAKHEFIGIMRDAVPSQSQVQRERVHMILGRI</sequence>
<proteinExistence type="inferred from homology"/>
<evidence type="ECO:0000313" key="10">
    <source>
        <dbReference type="EMBL" id="TPX69702.1"/>
    </source>
</evidence>
<dbReference type="InterPro" id="IPR016024">
    <property type="entry name" value="ARM-type_fold"/>
</dbReference>
<keyword evidence="11" id="KW-1185">Reference proteome</keyword>
<evidence type="ECO:0000313" key="11">
    <source>
        <dbReference type="Proteomes" id="UP000320333"/>
    </source>
</evidence>
<comment type="function">
    <text evidence="1 6">Component of the RIX1 complex required for processing of ITS2 sequences from 35S pre-rRNA.</text>
</comment>
<evidence type="ECO:0000256" key="6">
    <source>
        <dbReference type="RuleBase" id="RU368021"/>
    </source>
</evidence>
<dbReference type="InterPro" id="IPR057949">
    <property type="entry name" value="TPR_TEX10"/>
</dbReference>
<dbReference type="GO" id="GO:0006364">
    <property type="term" value="P:rRNA processing"/>
    <property type="evidence" value="ECO:0007669"/>
    <property type="project" value="UniProtKB-UniRule"/>
</dbReference>
<feature type="domain" description="TEX10-like TPR repeats" evidence="9">
    <location>
        <begin position="536"/>
        <end position="664"/>
    </location>
</feature>
<evidence type="ECO:0000256" key="4">
    <source>
        <dbReference type="ARBA" id="ARBA00006427"/>
    </source>
</evidence>
<comment type="similarity">
    <text evidence="4 6">Belongs to the IPI1/TEX10 family.</text>
</comment>
<keyword evidence="5 6" id="KW-0539">Nucleus</keyword>
<dbReference type="Gene3D" id="1.25.10.10">
    <property type="entry name" value="Leucine-rich Repeat Variant"/>
    <property type="match status" value="1"/>
</dbReference>
<comment type="subcellular location">
    <subcellularLocation>
        <location evidence="2">Nucleus</location>
        <location evidence="2">Nucleolus</location>
    </subcellularLocation>
    <subcellularLocation>
        <location evidence="3">Nucleus</location>
        <location evidence="3">Nucleoplasm</location>
    </subcellularLocation>
</comment>
<protein>
    <recommendedName>
        <fullName evidence="6">Pre-rRNA-processing protein</fullName>
    </recommendedName>
</protein>
<dbReference type="SUPFAM" id="SSF48371">
    <property type="entry name" value="ARM repeat"/>
    <property type="match status" value="1"/>
</dbReference>
<evidence type="ECO:0000256" key="7">
    <source>
        <dbReference type="SAM" id="MobiDB-lite"/>
    </source>
</evidence>
<feature type="domain" description="Pre-rRNA-processing protein Ipi1 N-terminal" evidence="8">
    <location>
        <begin position="136"/>
        <end position="229"/>
    </location>
</feature>
<accession>A0A507F0T7</accession>
<dbReference type="PANTHER" id="PTHR16056">
    <property type="entry name" value="REGULATOR OF MICROTUBULE DYNAMICS PROTEIN"/>
    <property type="match status" value="1"/>
</dbReference>
<keyword evidence="6" id="KW-0698">rRNA processing</keyword>
<organism evidence="10 11">
    <name type="scientific">Chytriomyces confervae</name>
    <dbReference type="NCBI Taxonomy" id="246404"/>
    <lineage>
        <taxon>Eukaryota</taxon>
        <taxon>Fungi</taxon>
        <taxon>Fungi incertae sedis</taxon>
        <taxon>Chytridiomycota</taxon>
        <taxon>Chytridiomycota incertae sedis</taxon>
        <taxon>Chytridiomycetes</taxon>
        <taxon>Chytridiales</taxon>
        <taxon>Chytriomycetaceae</taxon>
        <taxon>Chytriomyces</taxon>
    </lineage>
</organism>
<dbReference type="InterPro" id="IPR024679">
    <property type="entry name" value="Ipi1_N"/>
</dbReference>
<evidence type="ECO:0000256" key="5">
    <source>
        <dbReference type="ARBA" id="ARBA00023242"/>
    </source>
</evidence>
<dbReference type="OrthoDB" id="361362at2759"/>
<dbReference type="Proteomes" id="UP000320333">
    <property type="component" value="Unassembled WGS sequence"/>
</dbReference>
<evidence type="ECO:0000259" key="8">
    <source>
        <dbReference type="Pfam" id="PF12333"/>
    </source>
</evidence>
<dbReference type="GO" id="GO:0120330">
    <property type="term" value="C:rixosome complex"/>
    <property type="evidence" value="ECO:0007669"/>
    <property type="project" value="UniProtKB-UniRule"/>
</dbReference>
<dbReference type="PANTHER" id="PTHR16056:SF2">
    <property type="entry name" value="TESTIS-EXPRESSED PROTEIN 10"/>
    <property type="match status" value="1"/>
</dbReference>
<dbReference type="STRING" id="246404.A0A507F0T7"/>